<evidence type="ECO:0000313" key="2">
    <source>
        <dbReference type="EMBL" id="KAK3938608.1"/>
    </source>
</evidence>
<accession>A0AAN6N5I2</accession>
<name>A0AAN6N5I2_9PEZI</name>
<protein>
    <submittedName>
        <fullName evidence="2">Uncharacterized protein</fullName>
    </submittedName>
</protein>
<gene>
    <name evidence="2" type="ORF">QBC46DRAFT_343415</name>
</gene>
<dbReference type="AlphaFoldDB" id="A0AAN6N5I2"/>
<feature type="compositionally biased region" description="Basic and acidic residues" evidence="1">
    <location>
        <begin position="12"/>
        <end position="40"/>
    </location>
</feature>
<dbReference type="Proteomes" id="UP001303473">
    <property type="component" value="Unassembled WGS sequence"/>
</dbReference>
<comment type="caution">
    <text evidence="2">The sequence shown here is derived from an EMBL/GenBank/DDBJ whole genome shotgun (WGS) entry which is preliminary data.</text>
</comment>
<proteinExistence type="predicted"/>
<feature type="region of interest" description="Disordered" evidence="1">
    <location>
        <begin position="1"/>
        <end position="50"/>
    </location>
</feature>
<keyword evidence="3" id="KW-1185">Reference proteome</keyword>
<dbReference type="EMBL" id="MU853826">
    <property type="protein sequence ID" value="KAK3938608.1"/>
    <property type="molecule type" value="Genomic_DNA"/>
</dbReference>
<sequence>MTNPKTQLPDDDLNKDPTSKSEAKQMMKEEDKAARKEHSKSGANTGKEQENCYCPPCVLRLKPYGNCILAHL</sequence>
<evidence type="ECO:0000256" key="1">
    <source>
        <dbReference type="SAM" id="MobiDB-lite"/>
    </source>
</evidence>
<evidence type="ECO:0000313" key="3">
    <source>
        <dbReference type="Proteomes" id="UP001303473"/>
    </source>
</evidence>
<organism evidence="2 3">
    <name type="scientific">Diplogelasinospora grovesii</name>
    <dbReference type="NCBI Taxonomy" id="303347"/>
    <lineage>
        <taxon>Eukaryota</taxon>
        <taxon>Fungi</taxon>
        <taxon>Dikarya</taxon>
        <taxon>Ascomycota</taxon>
        <taxon>Pezizomycotina</taxon>
        <taxon>Sordariomycetes</taxon>
        <taxon>Sordariomycetidae</taxon>
        <taxon>Sordariales</taxon>
        <taxon>Diplogelasinosporaceae</taxon>
        <taxon>Diplogelasinospora</taxon>
    </lineage>
</organism>
<reference evidence="3" key="1">
    <citation type="journal article" date="2023" name="Mol. Phylogenet. Evol.">
        <title>Genome-scale phylogeny and comparative genomics of the fungal order Sordariales.</title>
        <authorList>
            <person name="Hensen N."/>
            <person name="Bonometti L."/>
            <person name="Westerberg I."/>
            <person name="Brannstrom I.O."/>
            <person name="Guillou S."/>
            <person name="Cros-Aarteil S."/>
            <person name="Calhoun S."/>
            <person name="Haridas S."/>
            <person name="Kuo A."/>
            <person name="Mondo S."/>
            <person name="Pangilinan J."/>
            <person name="Riley R."/>
            <person name="LaButti K."/>
            <person name="Andreopoulos B."/>
            <person name="Lipzen A."/>
            <person name="Chen C."/>
            <person name="Yan M."/>
            <person name="Daum C."/>
            <person name="Ng V."/>
            <person name="Clum A."/>
            <person name="Steindorff A."/>
            <person name="Ohm R.A."/>
            <person name="Martin F."/>
            <person name="Silar P."/>
            <person name="Natvig D.O."/>
            <person name="Lalanne C."/>
            <person name="Gautier V."/>
            <person name="Ament-Velasquez S.L."/>
            <person name="Kruys A."/>
            <person name="Hutchinson M.I."/>
            <person name="Powell A.J."/>
            <person name="Barry K."/>
            <person name="Miller A.N."/>
            <person name="Grigoriev I.V."/>
            <person name="Debuchy R."/>
            <person name="Gladieux P."/>
            <person name="Hiltunen Thoren M."/>
            <person name="Johannesson H."/>
        </authorList>
    </citation>
    <scope>NUCLEOTIDE SEQUENCE [LARGE SCALE GENOMIC DNA]</scope>
    <source>
        <strain evidence="3">CBS 340.73</strain>
    </source>
</reference>